<gene>
    <name evidence="1" type="ORF">GLE_5401</name>
</gene>
<accession>A0A0S2DQ41</accession>
<reference evidence="1 2" key="1">
    <citation type="submission" date="2015-11" db="EMBL/GenBank/DDBJ databases">
        <title>Genome sequences of Lysobacter enzymogenes strain C3 and Lysobacter antibioticus ATCC 29479.</title>
        <authorList>
            <person name="Kobayashi D.Y."/>
        </authorList>
    </citation>
    <scope>NUCLEOTIDE SEQUENCE [LARGE SCALE GENOMIC DNA]</scope>
    <source>
        <strain evidence="1 2">C3</strain>
    </source>
</reference>
<proteinExistence type="predicted"/>
<dbReference type="AlphaFoldDB" id="A0A0S2DQ41"/>
<dbReference type="KEGG" id="lez:GLE_5401"/>
<dbReference type="STRING" id="69.GLE_5401"/>
<dbReference type="EMBL" id="CP013140">
    <property type="protein sequence ID" value="ALN60742.1"/>
    <property type="molecule type" value="Genomic_DNA"/>
</dbReference>
<dbReference type="OrthoDB" id="9917560at2"/>
<protein>
    <submittedName>
        <fullName evidence="1">Uncharacterized protein</fullName>
    </submittedName>
</protein>
<dbReference type="Proteomes" id="UP000061569">
    <property type="component" value="Chromosome"/>
</dbReference>
<name>A0A0S2DQ41_LYSEN</name>
<dbReference type="PATRIC" id="fig|69.6.peg.5316"/>
<evidence type="ECO:0000313" key="1">
    <source>
        <dbReference type="EMBL" id="ALN60742.1"/>
    </source>
</evidence>
<sequence>MRSIRRTTLFLALSVFAAGFAGSAFAQRDCSWCTAIYDACMVQPDANQGQCAREHNYCAEPINCPLMPEF</sequence>
<evidence type="ECO:0000313" key="2">
    <source>
        <dbReference type="Proteomes" id="UP000061569"/>
    </source>
</evidence>
<organism evidence="1 2">
    <name type="scientific">Lysobacter enzymogenes</name>
    <dbReference type="NCBI Taxonomy" id="69"/>
    <lineage>
        <taxon>Bacteria</taxon>
        <taxon>Pseudomonadati</taxon>
        <taxon>Pseudomonadota</taxon>
        <taxon>Gammaproteobacteria</taxon>
        <taxon>Lysobacterales</taxon>
        <taxon>Lysobacteraceae</taxon>
        <taxon>Lysobacter</taxon>
    </lineage>
</organism>